<dbReference type="InterPro" id="IPR036322">
    <property type="entry name" value="WD40_repeat_dom_sf"/>
</dbReference>
<proteinExistence type="predicted"/>
<evidence type="ECO:0000256" key="1">
    <source>
        <dbReference type="PROSITE-ProRule" id="PRU00221"/>
    </source>
</evidence>
<feature type="repeat" description="WD" evidence="1">
    <location>
        <begin position="64"/>
        <end position="98"/>
    </location>
</feature>
<dbReference type="GO" id="GO:0044458">
    <property type="term" value="P:motile cilium assembly"/>
    <property type="evidence" value="ECO:0007669"/>
    <property type="project" value="TreeGrafter"/>
</dbReference>
<dbReference type="InterPro" id="IPR052803">
    <property type="entry name" value="Cilium-Associated_Jouberin"/>
</dbReference>
<evidence type="ECO:0000313" key="2">
    <source>
        <dbReference type="EMBL" id="JAP90865.1"/>
    </source>
</evidence>
<dbReference type="Gene3D" id="2.130.10.10">
    <property type="entry name" value="YVTN repeat-like/Quinoprotein amine dehydrogenase"/>
    <property type="match status" value="1"/>
</dbReference>
<dbReference type="EMBL" id="GDID01005741">
    <property type="protein sequence ID" value="JAP90865.1"/>
    <property type="molecule type" value="Transcribed_RNA"/>
</dbReference>
<dbReference type="Pfam" id="PF00400">
    <property type="entry name" value="WD40"/>
    <property type="match status" value="1"/>
</dbReference>
<dbReference type="SUPFAM" id="SSF50978">
    <property type="entry name" value="WD40 repeat-like"/>
    <property type="match status" value="1"/>
</dbReference>
<dbReference type="PROSITE" id="PS50082">
    <property type="entry name" value="WD_REPEATS_2"/>
    <property type="match status" value="1"/>
</dbReference>
<keyword evidence="1" id="KW-0853">WD repeat</keyword>
<name>A0A146K4S2_9EUKA</name>
<dbReference type="AlphaFoldDB" id="A0A146K4S2"/>
<accession>A0A146K4S2</accession>
<gene>
    <name evidence="2" type="ORF">TPC1_17704</name>
</gene>
<dbReference type="PANTHER" id="PTHR44499:SF1">
    <property type="entry name" value="JOUBERIN"/>
    <property type="match status" value="1"/>
</dbReference>
<dbReference type="SMART" id="SM00320">
    <property type="entry name" value="WD40"/>
    <property type="match status" value="2"/>
</dbReference>
<reference evidence="2" key="1">
    <citation type="submission" date="2015-07" db="EMBL/GenBank/DDBJ databases">
        <title>Adaptation to a free-living lifestyle via gene acquisitions in the diplomonad Trepomonas sp. PC1.</title>
        <authorList>
            <person name="Xu F."/>
            <person name="Jerlstrom-Hultqvist J."/>
            <person name="Kolisko M."/>
            <person name="Simpson A.G.B."/>
            <person name="Roger A.J."/>
            <person name="Svard S.G."/>
            <person name="Andersson J.O."/>
        </authorList>
    </citation>
    <scope>NUCLEOTIDE SEQUENCE</scope>
    <source>
        <strain evidence="2">PC1</strain>
    </source>
</reference>
<dbReference type="InterPro" id="IPR015943">
    <property type="entry name" value="WD40/YVTN_repeat-like_dom_sf"/>
</dbReference>
<organism evidence="2">
    <name type="scientific">Trepomonas sp. PC1</name>
    <dbReference type="NCBI Taxonomy" id="1076344"/>
    <lineage>
        <taxon>Eukaryota</taxon>
        <taxon>Metamonada</taxon>
        <taxon>Diplomonadida</taxon>
        <taxon>Hexamitidae</taxon>
        <taxon>Hexamitinae</taxon>
        <taxon>Trepomonas</taxon>
    </lineage>
</organism>
<protein>
    <submittedName>
        <fullName evidence="2">WD domain, G-beta repeat-containing protein</fullName>
    </submittedName>
</protein>
<dbReference type="PANTHER" id="PTHR44499">
    <property type="entry name" value="JOUBERIN"/>
    <property type="match status" value="1"/>
</dbReference>
<sequence length="559" mass="63283">QKGANPVKFDQKFHCSSFTSASVSVVTSVSVGNTALGAAAVLSENDTYNIILFNVITGQQLCMLGSHYGYVYQLKFSADGRFLYSCSADGSIMVFEVRQFTYYGFNYYFDKKQDDINKIMTIIQAKKKSDFKLEEKDEAIFKEFEKFIREEVNKNQQIYQFGDIEQDLDCLQQLTTIVSQVVDLNKISTQINSDLLNELQQKYLKCTISDGACIYDSQQINPAQKEYLNLKQIGLLHDLTIKRPFIPISLQLITGNLTGNLKHHHISQTEKSKKVKLVTEDILTHADYINSIKIFQNKIFSADASGVIKLTVFSQVGEVFQFKFTQEIVTQPDLKDFLIMRQKQADKSVALILTLSAFNQLTFYDSSGQFLATLNDELTKNTKLECGIQTQKFIGNCRMAQNGDKTVAYVQFYGGVVCAITCSYNIYQANYLLNSFQPGLFVSSLSYSQHGLLASFNQLGGDMKQVLAGFVPSGTVKYEELPVIIQGCHCRIVQRKFENGEIISAIGDNQVIDNVKERSIVGDDDQDTEFEQINEQTDLKKQVDNFLLFIKESRQRMKE</sequence>
<dbReference type="GO" id="GO:0036064">
    <property type="term" value="C:ciliary basal body"/>
    <property type="evidence" value="ECO:0007669"/>
    <property type="project" value="TreeGrafter"/>
</dbReference>
<dbReference type="InterPro" id="IPR001680">
    <property type="entry name" value="WD40_rpt"/>
</dbReference>
<feature type="non-terminal residue" evidence="2">
    <location>
        <position position="1"/>
    </location>
</feature>